<dbReference type="Proteomes" id="UP000008866">
    <property type="component" value="Unassembled WGS sequence"/>
</dbReference>
<evidence type="ECO:0000313" key="2">
    <source>
        <dbReference type="Proteomes" id="UP000008866"/>
    </source>
</evidence>
<dbReference type="HOGENOM" id="CLU_1447312_0_0_1"/>
<accession>D4ASC6</accession>
<name>D4ASC6_ARTBC</name>
<dbReference type="EMBL" id="ABSU01000007">
    <property type="protein sequence ID" value="EFE34190.1"/>
    <property type="molecule type" value="Genomic_DNA"/>
</dbReference>
<comment type="caution">
    <text evidence="1">The sequence shown here is derived from an EMBL/GenBank/DDBJ whole genome shotgun (WGS) entry which is preliminary data.</text>
</comment>
<evidence type="ECO:0000313" key="1">
    <source>
        <dbReference type="EMBL" id="EFE34190.1"/>
    </source>
</evidence>
<organism evidence="1 2">
    <name type="scientific">Arthroderma benhamiae (strain ATCC MYA-4681 / CBS 112371)</name>
    <name type="common">Trichophyton mentagrophytes</name>
    <dbReference type="NCBI Taxonomy" id="663331"/>
    <lineage>
        <taxon>Eukaryota</taxon>
        <taxon>Fungi</taxon>
        <taxon>Dikarya</taxon>
        <taxon>Ascomycota</taxon>
        <taxon>Pezizomycotina</taxon>
        <taxon>Eurotiomycetes</taxon>
        <taxon>Eurotiomycetidae</taxon>
        <taxon>Onygenales</taxon>
        <taxon>Arthrodermataceae</taxon>
        <taxon>Trichophyton</taxon>
    </lineage>
</organism>
<sequence>MAEMAMEKSIEDGNYRAVMDRASAHPVPNQPFACCQLPASSCPNRLHNKQSIFRARRSPAARLTEPLGGFSLPARRKKAMTGAQAGIQQHAATASPSYKSIASSLSVSLLSLLSVYLYLMPSSSSSSPSSFDISFFSSDLEQPKEKQATSSFFFFFFLLTNRRRSLDLDRAADIPEQASVPVEHSQI</sequence>
<dbReference type="KEGG" id="abe:ARB_07141"/>
<proteinExistence type="predicted"/>
<protein>
    <submittedName>
        <fullName evidence="1">Uncharacterized protein</fullName>
    </submittedName>
</protein>
<keyword evidence="2" id="KW-1185">Reference proteome</keyword>
<dbReference type="GeneID" id="9520631"/>
<reference evidence="2" key="1">
    <citation type="journal article" date="2011" name="Genome Biol.">
        <title>Comparative and functional genomics provide insights into the pathogenicity of dermatophytic fungi.</title>
        <authorList>
            <person name="Burmester A."/>
            <person name="Shelest E."/>
            <person name="Gloeckner G."/>
            <person name="Heddergott C."/>
            <person name="Schindler S."/>
            <person name="Staib P."/>
            <person name="Heidel A."/>
            <person name="Felder M."/>
            <person name="Petzold A."/>
            <person name="Szafranski K."/>
            <person name="Feuermann M."/>
            <person name="Pedruzzi I."/>
            <person name="Priebe S."/>
            <person name="Groth M."/>
            <person name="Winkler R."/>
            <person name="Li W."/>
            <person name="Kniemeyer O."/>
            <person name="Schroeckh V."/>
            <person name="Hertweck C."/>
            <person name="Hube B."/>
            <person name="White T.C."/>
            <person name="Platzer M."/>
            <person name="Guthke R."/>
            <person name="Heitman J."/>
            <person name="Woestemeyer J."/>
            <person name="Zipfel P.F."/>
            <person name="Monod M."/>
            <person name="Brakhage A.A."/>
        </authorList>
    </citation>
    <scope>NUCLEOTIDE SEQUENCE [LARGE SCALE GENOMIC DNA]</scope>
    <source>
        <strain evidence="2">ATCC MYA-4681 / CBS 112371</strain>
    </source>
</reference>
<dbReference type="RefSeq" id="XP_003014579.1">
    <property type="nucleotide sequence ID" value="XM_003014533.1"/>
</dbReference>
<gene>
    <name evidence="1" type="ORF">ARB_07141</name>
</gene>
<dbReference type="AlphaFoldDB" id="D4ASC6"/>